<sequence length="145" mass="16617">IPGGDVPRITRHNAVRRSNRVLLTGLSRAHAPRFCRLEMYHNPEPVTDLTTPSICHHQPFSLSAHLIDPIEIHTVFQYKIADPILTTCVESDHALVLLRFTLRLIGHRQKSPQLARHRLRDPSVCARYEEKLGQELRQTRHSGVD</sequence>
<evidence type="ECO:0000313" key="1">
    <source>
        <dbReference type="EMBL" id="VDP92420.1"/>
    </source>
</evidence>
<dbReference type="WBParaSite" id="ECPE_0001518801-mRNA-1">
    <property type="protein sequence ID" value="ECPE_0001518801-mRNA-1"/>
    <property type="gene ID" value="ECPE_0001518801"/>
</dbReference>
<name>A0A183B7G3_9TREM</name>
<evidence type="ECO:0000313" key="2">
    <source>
        <dbReference type="Proteomes" id="UP000272942"/>
    </source>
</evidence>
<proteinExistence type="predicted"/>
<dbReference type="AlphaFoldDB" id="A0A183B7G3"/>
<reference evidence="1 2" key="2">
    <citation type="submission" date="2018-11" db="EMBL/GenBank/DDBJ databases">
        <authorList>
            <consortium name="Pathogen Informatics"/>
        </authorList>
    </citation>
    <scope>NUCLEOTIDE SEQUENCE [LARGE SCALE GENOMIC DNA]</scope>
    <source>
        <strain evidence="1 2">Egypt</strain>
    </source>
</reference>
<gene>
    <name evidence="1" type="ORF">ECPE_LOCUS15148</name>
</gene>
<dbReference type="EMBL" id="UZAN01059682">
    <property type="protein sequence ID" value="VDP92420.1"/>
    <property type="molecule type" value="Genomic_DNA"/>
</dbReference>
<dbReference type="Proteomes" id="UP000272942">
    <property type="component" value="Unassembled WGS sequence"/>
</dbReference>
<protein>
    <submittedName>
        <fullName evidence="3">SPATA6 domain-containing protein</fullName>
    </submittedName>
</protein>
<evidence type="ECO:0000313" key="3">
    <source>
        <dbReference type="WBParaSite" id="ECPE_0001518801-mRNA-1"/>
    </source>
</evidence>
<keyword evidence="2" id="KW-1185">Reference proteome</keyword>
<accession>A0A183B7G3</accession>
<organism evidence="3">
    <name type="scientific">Echinostoma caproni</name>
    <dbReference type="NCBI Taxonomy" id="27848"/>
    <lineage>
        <taxon>Eukaryota</taxon>
        <taxon>Metazoa</taxon>
        <taxon>Spiralia</taxon>
        <taxon>Lophotrochozoa</taxon>
        <taxon>Platyhelminthes</taxon>
        <taxon>Trematoda</taxon>
        <taxon>Digenea</taxon>
        <taxon>Plagiorchiida</taxon>
        <taxon>Echinostomata</taxon>
        <taxon>Echinostomatoidea</taxon>
        <taxon>Echinostomatidae</taxon>
        <taxon>Echinostoma</taxon>
    </lineage>
</organism>
<reference evidence="3" key="1">
    <citation type="submission" date="2016-06" db="UniProtKB">
        <authorList>
            <consortium name="WormBaseParasite"/>
        </authorList>
    </citation>
    <scope>IDENTIFICATION</scope>
</reference>